<keyword evidence="10" id="KW-0479">Metal-binding</keyword>
<evidence type="ECO:0000256" key="11">
    <source>
        <dbReference type="ARBA" id="ARBA00022989"/>
    </source>
</evidence>
<feature type="region of interest" description="Disordered" evidence="18">
    <location>
        <begin position="1"/>
        <end position="31"/>
    </location>
</feature>
<comment type="similarity">
    <text evidence="5">Belongs to the CD225/Dispanin family.</text>
</comment>
<keyword evidence="13" id="KW-0408">Iron</keyword>
<keyword evidence="15" id="KW-0576">Peroxisome</keyword>
<evidence type="ECO:0000256" key="10">
    <source>
        <dbReference type="ARBA" id="ARBA00022723"/>
    </source>
</evidence>
<evidence type="ECO:0000256" key="17">
    <source>
        <dbReference type="ARBA" id="ARBA00049254"/>
    </source>
</evidence>
<evidence type="ECO:0000313" key="22">
    <source>
        <dbReference type="Proteomes" id="UP000316079"/>
    </source>
</evidence>
<keyword evidence="12" id="KW-0560">Oxidoreductase</keyword>
<evidence type="ECO:0000256" key="6">
    <source>
        <dbReference type="ARBA" id="ARBA00014132"/>
    </source>
</evidence>
<dbReference type="EMBL" id="SRMA01026942">
    <property type="protein sequence ID" value="TRY65159.1"/>
    <property type="molecule type" value="Genomic_DNA"/>
</dbReference>
<name>A0A553NID2_9TELE</name>
<dbReference type="AlphaFoldDB" id="A0A553NID2"/>
<evidence type="ECO:0000313" key="21">
    <source>
        <dbReference type="EMBL" id="TRY65159.1"/>
    </source>
</evidence>
<dbReference type="GO" id="GO:0042744">
    <property type="term" value="P:hydrogen peroxide catabolic process"/>
    <property type="evidence" value="ECO:0007669"/>
    <property type="project" value="UniProtKB-KW"/>
</dbReference>
<dbReference type="GO" id="GO:0046872">
    <property type="term" value="F:metal ion binding"/>
    <property type="evidence" value="ECO:0007669"/>
    <property type="project" value="UniProtKB-KW"/>
</dbReference>
<comment type="similarity">
    <text evidence="4">Belongs to the catalase family.</text>
</comment>
<dbReference type="GO" id="GO:0004096">
    <property type="term" value="F:catalase activity"/>
    <property type="evidence" value="ECO:0007669"/>
    <property type="project" value="UniProtKB-EC"/>
</dbReference>
<keyword evidence="14 19" id="KW-0472">Membrane</keyword>
<evidence type="ECO:0000256" key="8">
    <source>
        <dbReference type="ARBA" id="ARBA00022617"/>
    </source>
</evidence>
<keyword evidence="7" id="KW-0575">Peroxidase</keyword>
<dbReference type="Gene3D" id="2.40.180.10">
    <property type="entry name" value="Catalase core domain"/>
    <property type="match status" value="1"/>
</dbReference>
<dbReference type="InterPro" id="IPR007593">
    <property type="entry name" value="CD225/Dispanin_fam"/>
</dbReference>
<evidence type="ECO:0000256" key="19">
    <source>
        <dbReference type="SAM" id="Phobius"/>
    </source>
</evidence>
<comment type="caution">
    <text evidence="21">The sequence shown here is derived from an EMBL/GenBank/DDBJ whole genome shotgun (WGS) entry which is preliminary data.</text>
</comment>
<sequence length="660" mass="74584">MANRERATDQMKLWKEGRGSKSPDVLTTGAGVPIGDKLNSMTAGPRGPLLVQDVVFTDEMAHFDRERIPERVVHAKGAVTHDITNYSKAKVFEHVGKRTPIAIRFSTVAGESGSADTVRDPRGFAVKFYTDEGNWDLTGNNTPIFFIRDTILFPSFIHSQKRNPQTHLKDADMVWDFWSLRPESLHQVSFLFSDRGIPDGYRHMNGYGSHTFKLVNAEGHPVYCKFHYKTDQGIKNLTVEEADRLAATDPDYSIRDLYNAIANGNFPSWSFYIQVMTFEEAENWKWNPFDLTKVWSHKEFPLIPVGRLVLDRNPVNYFAEVEQLAFDPSNMPPGIEPSPDKMLQGRLFSYPDTHRHRLGANYLQLPVNCPYRTRVANYQRDGPMCMYDNQGGAPNYFPNSFSAPETQAHFTESRFQVSPDVGRYNSADDDNFSQVRTFFTEVLNEGERERLCQNMAGHLKGAQLFIQKRTVQNLMEVHPDYGSRVQSLLDKYNAEGKKNTIHVYARGGASAVVAASKIMDNATYGYMNDCTPLTGCKSSRKPAGSTVVNMSHAGKKPPNDYLVWSLCNTLYVNFCCLGFMALIYSIKARDQKTLGDLRAAQECSDKAKWYNILASGWNLLIPLLLLGLLVLLLVHLGSSQGTFDFFGEDGFQSFMKLFSR</sequence>
<dbReference type="PANTHER" id="PTHR11465:SF9">
    <property type="entry name" value="CATALASE"/>
    <property type="match status" value="1"/>
</dbReference>
<dbReference type="OrthoDB" id="6880011at2759"/>
<dbReference type="InterPro" id="IPR018028">
    <property type="entry name" value="Catalase"/>
</dbReference>
<comment type="cofactor">
    <cofactor evidence="1">
        <name>NADP(+)</name>
        <dbReference type="ChEBI" id="CHEBI:58349"/>
    </cofactor>
</comment>
<dbReference type="STRING" id="623744.A0A553NID2"/>
<keyword evidence="16" id="KW-0376">Hydrogen peroxide</keyword>
<gene>
    <name evidence="21" type="ORF">DNTS_002039</name>
</gene>
<dbReference type="PROSITE" id="PS51402">
    <property type="entry name" value="CATALASE_3"/>
    <property type="match status" value="1"/>
</dbReference>
<reference evidence="21 22" key="1">
    <citation type="journal article" date="2019" name="Sci. Data">
        <title>Hybrid genome assembly and annotation of Danionella translucida.</title>
        <authorList>
            <person name="Kadobianskyi M."/>
            <person name="Schulze L."/>
            <person name="Schuelke M."/>
            <person name="Judkewitz B."/>
        </authorList>
    </citation>
    <scope>NUCLEOTIDE SEQUENCE [LARGE SCALE GENOMIC DNA]</scope>
    <source>
        <strain evidence="21 22">Bolton</strain>
    </source>
</reference>
<keyword evidence="11 19" id="KW-1133">Transmembrane helix</keyword>
<proteinExistence type="inferred from homology"/>
<dbReference type="SUPFAM" id="SSF56634">
    <property type="entry name" value="Heme-dependent catalase-like"/>
    <property type="match status" value="1"/>
</dbReference>
<evidence type="ECO:0000256" key="13">
    <source>
        <dbReference type="ARBA" id="ARBA00023004"/>
    </source>
</evidence>
<evidence type="ECO:0000256" key="16">
    <source>
        <dbReference type="ARBA" id="ARBA00023324"/>
    </source>
</evidence>
<dbReference type="SMART" id="SM01060">
    <property type="entry name" value="Catalase"/>
    <property type="match status" value="1"/>
</dbReference>
<evidence type="ECO:0000256" key="2">
    <source>
        <dbReference type="ARBA" id="ARBA00004253"/>
    </source>
</evidence>
<evidence type="ECO:0000256" key="18">
    <source>
        <dbReference type="SAM" id="MobiDB-lite"/>
    </source>
</evidence>
<keyword evidence="8" id="KW-0349">Heme</keyword>
<evidence type="ECO:0000256" key="9">
    <source>
        <dbReference type="ARBA" id="ARBA00022692"/>
    </source>
</evidence>
<evidence type="ECO:0000256" key="14">
    <source>
        <dbReference type="ARBA" id="ARBA00023136"/>
    </source>
</evidence>
<evidence type="ECO:0000256" key="12">
    <source>
        <dbReference type="ARBA" id="ARBA00023002"/>
    </source>
</evidence>
<dbReference type="GO" id="GO:0005739">
    <property type="term" value="C:mitochondrion"/>
    <property type="evidence" value="ECO:0007669"/>
    <property type="project" value="TreeGrafter"/>
</dbReference>
<evidence type="ECO:0000256" key="1">
    <source>
        <dbReference type="ARBA" id="ARBA00001937"/>
    </source>
</evidence>
<protein>
    <recommendedName>
        <fullName evidence="6">Catalase</fullName>
    </recommendedName>
</protein>
<dbReference type="FunFam" id="2.40.180.10:FF:000001">
    <property type="entry name" value="Catalase"/>
    <property type="match status" value="1"/>
</dbReference>
<keyword evidence="22" id="KW-1185">Reference proteome</keyword>
<feature type="domain" description="Catalase core" evidence="20">
    <location>
        <begin position="27"/>
        <end position="405"/>
    </location>
</feature>
<dbReference type="Pfam" id="PF06628">
    <property type="entry name" value="Catalase-rel"/>
    <property type="match status" value="1"/>
</dbReference>
<evidence type="ECO:0000259" key="20">
    <source>
        <dbReference type="SMART" id="SM01060"/>
    </source>
</evidence>
<dbReference type="PROSITE" id="PS00437">
    <property type="entry name" value="CATALASE_1"/>
    <property type="match status" value="1"/>
</dbReference>
<dbReference type="InterPro" id="IPR020835">
    <property type="entry name" value="Catalase_sf"/>
</dbReference>
<dbReference type="GO" id="GO:0042542">
    <property type="term" value="P:response to hydrogen peroxide"/>
    <property type="evidence" value="ECO:0007669"/>
    <property type="project" value="TreeGrafter"/>
</dbReference>
<dbReference type="Pfam" id="PF00199">
    <property type="entry name" value="Catalase"/>
    <property type="match status" value="1"/>
</dbReference>
<dbReference type="InterPro" id="IPR011614">
    <property type="entry name" value="Catalase_core"/>
</dbReference>
<dbReference type="InterPro" id="IPR010582">
    <property type="entry name" value="Catalase_immune_responsive"/>
</dbReference>
<dbReference type="GO" id="GO:0020037">
    <property type="term" value="F:heme binding"/>
    <property type="evidence" value="ECO:0007669"/>
    <property type="project" value="InterPro"/>
</dbReference>
<feature type="transmembrane region" description="Helical" evidence="19">
    <location>
        <begin position="561"/>
        <end position="584"/>
    </location>
</feature>
<comment type="subcellular location">
    <subcellularLocation>
        <location evidence="3">Membrane</location>
    </subcellularLocation>
    <subcellularLocation>
        <location evidence="2">Peroxisome matrix</location>
    </subcellularLocation>
</comment>
<dbReference type="GO" id="GO:0005782">
    <property type="term" value="C:peroxisomal matrix"/>
    <property type="evidence" value="ECO:0007669"/>
    <property type="project" value="UniProtKB-SubCell"/>
</dbReference>
<dbReference type="Pfam" id="PF04505">
    <property type="entry name" value="CD225"/>
    <property type="match status" value="1"/>
</dbReference>
<evidence type="ECO:0000256" key="15">
    <source>
        <dbReference type="ARBA" id="ARBA00023140"/>
    </source>
</evidence>
<evidence type="ECO:0000256" key="4">
    <source>
        <dbReference type="ARBA" id="ARBA00005329"/>
    </source>
</evidence>
<keyword evidence="9 19" id="KW-0812">Transmembrane</keyword>
<dbReference type="PRINTS" id="PR00067">
    <property type="entry name" value="CATALASE"/>
</dbReference>
<comment type="catalytic activity">
    <reaction evidence="17">
        <text>2 H2O2 = O2 + 2 H2O</text>
        <dbReference type="Rhea" id="RHEA:20309"/>
        <dbReference type="ChEBI" id="CHEBI:15377"/>
        <dbReference type="ChEBI" id="CHEBI:15379"/>
        <dbReference type="ChEBI" id="CHEBI:16240"/>
        <dbReference type="EC" id="1.11.1.6"/>
    </reaction>
</comment>
<accession>A0A553NID2</accession>
<dbReference type="GO" id="GO:0016020">
    <property type="term" value="C:membrane"/>
    <property type="evidence" value="ECO:0007669"/>
    <property type="project" value="UniProtKB-SubCell"/>
</dbReference>
<dbReference type="CDD" id="cd08156">
    <property type="entry name" value="catalase_clade_3"/>
    <property type="match status" value="1"/>
</dbReference>
<organism evidence="21 22">
    <name type="scientific">Danionella cerebrum</name>
    <dbReference type="NCBI Taxonomy" id="2873325"/>
    <lineage>
        <taxon>Eukaryota</taxon>
        <taxon>Metazoa</taxon>
        <taxon>Chordata</taxon>
        <taxon>Craniata</taxon>
        <taxon>Vertebrata</taxon>
        <taxon>Euteleostomi</taxon>
        <taxon>Actinopterygii</taxon>
        <taxon>Neopterygii</taxon>
        <taxon>Teleostei</taxon>
        <taxon>Ostariophysi</taxon>
        <taxon>Cypriniformes</taxon>
        <taxon>Danionidae</taxon>
        <taxon>Danioninae</taxon>
        <taxon>Danionella</taxon>
    </lineage>
</organism>
<dbReference type="Proteomes" id="UP000316079">
    <property type="component" value="Unassembled WGS sequence"/>
</dbReference>
<evidence type="ECO:0000256" key="5">
    <source>
        <dbReference type="ARBA" id="ARBA00006843"/>
    </source>
</evidence>
<dbReference type="InterPro" id="IPR002226">
    <property type="entry name" value="Catalase_haem_BS"/>
</dbReference>
<dbReference type="PANTHER" id="PTHR11465">
    <property type="entry name" value="CATALASE"/>
    <property type="match status" value="1"/>
</dbReference>
<evidence type="ECO:0000256" key="7">
    <source>
        <dbReference type="ARBA" id="ARBA00022559"/>
    </source>
</evidence>
<feature type="compositionally biased region" description="Basic and acidic residues" evidence="18">
    <location>
        <begin position="1"/>
        <end position="21"/>
    </location>
</feature>
<dbReference type="InterPro" id="IPR040333">
    <property type="entry name" value="Catalase_3"/>
</dbReference>
<feature type="transmembrane region" description="Helical" evidence="19">
    <location>
        <begin position="616"/>
        <end position="636"/>
    </location>
</feature>
<evidence type="ECO:0000256" key="3">
    <source>
        <dbReference type="ARBA" id="ARBA00004370"/>
    </source>
</evidence>